<gene>
    <name evidence="1" type="ORF">DXD04_11410</name>
</gene>
<evidence type="ECO:0000313" key="2">
    <source>
        <dbReference type="Proteomes" id="UP000260862"/>
    </source>
</evidence>
<dbReference type="EMBL" id="QSQT01000021">
    <property type="protein sequence ID" value="RGK53942.1"/>
    <property type="molecule type" value="Genomic_DNA"/>
</dbReference>
<dbReference type="PROSITE" id="PS51257">
    <property type="entry name" value="PROKAR_LIPOPROTEIN"/>
    <property type="match status" value="1"/>
</dbReference>
<dbReference type="AlphaFoldDB" id="A0A3E4MX70"/>
<name>A0A3E4MX70_9BACT</name>
<protein>
    <submittedName>
        <fullName evidence="1">Uncharacterized protein</fullName>
    </submittedName>
</protein>
<proteinExistence type="predicted"/>
<evidence type="ECO:0000313" key="1">
    <source>
        <dbReference type="EMBL" id="RGK53942.1"/>
    </source>
</evidence>
<dbReference type="RefSeq" id="WP_022053656.1">
    <property type="nucleotide sequence ID" value="NZ_CABOGR010000021.1"/>
</dbReference>
<organism evidence="1 2">
    <name type="scientific">Phocaeicola plebeius</name>
    <dbReference type="NCBI Taxonomy" id="310297"/>
    <lineage>
        <taxon>Bacteria</taxon>
        <taxon>Pseudomonadati</taxon>
        <taxon>Bacteroidota</taxon>
        <taxon>Bacteroidia</taxon>
        <taxon>Bacteroidales</taxon>
        <taxon>Bacteroidaceae</taxon>
        <taxon>Phocaeicola</taxon>
    </lineage>
</organism>
<keyword evidence="2" id="KW-1185">Reference proteome</keyword>
<accession>A0A3E4MX70</accession>
<reference evidence="1 2" key="1">
    <citation type="submission" date="2018-08" db="EMBL/GenBank/DDBJ databases">
        <title>A genome reference for cultivated species of the human gut microbiota.</title>
        <authorList>
            <person name="Zou Y."/>
            <person name="Xue W."/>
            <person name="Luo G."/>
        </authorList>
    </citation>
    <scope>NUCLEOTIDE SEQUENCE [LARGE SCALE GENOMIC DNA]</scope>
    <source>
        <strain evidence="1 2">TF10-3AC</strain>
    </source>
</reference>
<dbReference type="Proteomes" id="UP000260862">
    <property type="component" value="Unassembled WGS sequence"/>
</dbReference>
<sequence>MKKMMIIAACVGGLACMLACNKEEVGAYTPLPKIHLGETFKYKCEPENYIRLEYDTLGEAAVLNFYKDEITSLDYLEYDENSCTFSFHKGETGLYRISWEYTSENTLRILYGQNGMWYRMNASGTHEYLLEANDGMAIKVIAYRTNFDSLHCTINRFCIEEYKNEEQQE</sequence>
<comment type="caution">
    <text evidence="1">The sequence shown here is derived from an EMBL/GenBank/DDBJ whole genome shotgun (WGS) entry which is preliminary data.</text>
</comment>